<proteinExistence type="inferred from homology"/>
<organism evidence="5 6">
    <name type="scientific">Candidatus Uhrbacteria bacterium RIFCSPHIGHO2_02_FULL_57_19</name>
    <dbReference type="NCBI Taxonomy" id="1802391"/>
    <lineage>
        <taxon>Bacteria</taxon>
        <taxon>Candidatus Uhriibacteriota</taxon>
    </lineage>
</organism>
<name>A0A1F7U2H2_9BACT</name>
<protein>
    <recommendedName>
        <fullName evidence="7">Peptidase M16</fullName>
    </recommendedName>
</protein>
<evidence type="ECO:0000256" key="2">
    <source>
        <dbReference type="RuleBase" id="RU004447"/>
    </source>
</evidence>
<dbReference type="SUPFAM" id="SSF63411">
    <property type="entry name" value="LuxS/MPP-like metallohydrolase"/>
    <property type="match status" value="2"/>
</dbReference>
<dbReference type="InterPro" id="IPR007863">
    <property type="entry name" value="Peptidase_M16_C"/>
</dbReference>
<dbReference type="InterPro" id="IPR050361">
    <property type="entry name" value="MPP/UQCRC_Complex"/>
</dbReference>
<dbReference type="InterPro" id="IPR011765">
    <property type="entry name" value="Pept_M16_N"/>
</dbReference>
<dbReference type="GO" id="GO:0006508">
    <property type="term" value="P:proteolysis"/>
    <property type="evidence" value="ECO:0007669"/>
    <property type="project" value="InterPro"/>
</dbReference>
<dbReference type="AlphaFoldDB" id="A0A1F7U2H2"/>
<feature type="domain" description="Peptidase M16 C-terminal" evidence="4">
    <location>
        <begin position="169"/>
        <end position="348"/>
    </location>
</feature>
<dbReference type="PANTHER" id="PTHR11851">
    <property type="entry name" value="METALLOPROTEASE"/>
    <property type="match status" value="1"/>
</dbReference>
<dbReference type="Gene3D" id="3.30.830.10">
    <property type="entry name" value="Metalloenzyme, LuxS/M16 peptidase-like"/>
    <property type="match status" value="2"/>
</dbReference>
<dbReference type="STRING" id="1802391.A3D72_01185"/>
<feature type="domain" description="Peptidase M16 N-terminal" evidence="3">
    <location>
        <begin position="19"/>
        <end position="162"/>
    </location>
</feature>
<dbReference type="GO" id="GO:0046872">
    <property type="term" value="F:metal ion binding"/>
    <property type="evidence" value="ECO:0007669"/>
    <property type="project" value="InterPro"/>
</dbReference>
<sequence>MSTHQKLTLKNGARLILVPYDATNAATVLVYFRVGSRYETVTLNGASHYIEHLMFKGTRRRPNTTMISRELDSVGAEYNAFTGKDHTGYYIKIRGDRLELACDMLSDMLFHSIFAPVETDRERKVIIEEIHMYEDNPMIFVEELFEQNLYDGSTLGWRISGTRQTMEGIKRQEMIRYRDRHYRPSEMIVVVAGQVPEDAVELIERTFGEVPEPKGAKPKPFAPFRVSSAKFNKPRLKLHFKETEQVQLALGFPALGHGNPRLPAQLLLSVILGGNMSSRLFIQVRERRGLCYFIRASSNPYEDVGNFLIQSGLARDRLPEALKVITAEIRKIRNEGVTEKELDRAKEYLRGKITLGLEESNELADWYGRQELFLRKMETPEEKFARISAVTRQEVGALARELFANSRLRTALIGPFKDEKPFIKHLRI</sequence>
<evidence type="ECO:0000256" key="1">
    <source>
        <dbReference type="ARBA" id="ARBA00007261"/>
    </source>
</evidence>
<evidence type="ECO:0000313" key="6">
    <source>
        <dbReference type="Proteomes" id="UP000176303"/>
    </source>
</evidence>
<dbReference type="InterPro" id="IPR001431">
    <property type="entry name" value="Pept_M16_Zn_BS"/>
</dbReference>
<evidence type="ECO:0008006" key="7">
    <source>
        <dbReference type="Google" id="ProtNLM"/>
    </source>
</evidence>
<dbReference type="PROSITE" id="PS00143">
    <property type="entry name" value="INSULINASE"/>
    <property type="match status" value="1"/>
</dbReference>
<evidence type="ECO:0000259" key="4">
    <source>
        <dbReference type="Pfam" id="PF05193"/>
    </source>
</evidence>
<dbReference type="InterPro" id="IPR011249">
    <property type="entry name" value="Metalloenz_LuxS/M16"/>
</dbReference>
<dbReference type="GO" id="GO:0004222">
    <property type="term" value="F:metalloendopeptidase activity"/>
    <property type="evidence" value="ECO:0007669"/>
    <property type="project" value="InterPro"/>
</dbReference>
<reference evidence="5 6" key="1">
    <citation type="journal article" date="2016" name="Nat. Commun.">
        <title>Thousands of microbial genomes shed light on interconnected biogeochemical processes in an aquifer system.</title>
        <authorList>
            <person name="Anantharaman K."/>
            <person name="Brown C.T."/>
            <person name="Hug L.A."/>
            <person name="Sharon I."/>
            <person name="Castelle C.J."/>
            <person name="Probst A.J."/>
            <person name="Thomas B.C."/>
            <person name="Singh A."/>
            <person name="Wilkins M.J."/>
            <person name="Karaoz U."/>
            <person name="Brodie E.L."/>
            <person name="Williams K.H."/>
            <person name="Hubbard S.S."/>
            <person name="Banfield J.F."/>
        </authorList>
    </citation>
    <scope>NUCLEOTIDE SEQUENCE [LARGE SCALE GENOMIC DNA]</scope>
</reference>
<dbReference type="Pfam" id="PF00675">
    <property type="entry name" value="Peptidase_M16"/>
    <property type="match status" value="1"/>
</dbReference>
<dbReference type="Proteomes" id="UP000176303">
    <property type="component" value="Unassembled WGS sequence"/>
</dbReference>
<evidence type="ECO:0000313" key="5">
    <source>
        <dbReference type="EMBL" id="OGL72441.1"/>
    </source>
</evidence>
<dbReference type="PANTHER" id="PTHR11851:SF49">
    <property type="entry name" value="MITOCHONDRIAL-PROCESSING PEPTIDASE SUBUNIT ALPHA"/>
    <property type="match status" value="1"/>
</dbReference>
<comment type="caution">
    <text evidence="5">The sequence shown here is derived from an EMBL/GenBank/DDBJ whole genome shotgun (WGS) entry which is preliminary data.</text>
</comment>
<comment type="similarity">
    <text evidence="1 2">Belongs to the peptidase M16 family.</text>
</comment>
<evidence type="ECO:0000259" key="3">
    <source>
        <dbReference type="Pfam" id="PF00675"/>
    </source>
</evidence>
<accession>A0A1F7U2H2</accession>
<dbReference type="EMBL" id="MGDZ01000063">
    <property type="protein sequence ID" value="OGL72441.1"/>
    <property type="molecule type" value="Genomic_DNA"/>
</dbReference>
<gene>
    <name evidence="5" type="ORF">A3D72_01185</name>
</gene>
<dbReference type="Pfam" id="PF05193">
    <property type="entry name" value="Peptidase_M16_C"/>
    <property type="match status" value="1"/>
</dbReference>